<evidence type="ECO:0000256" key="4">
    <source>
        <dbReference type="ARBA" id="ARBA00023163"/>
    </source>
</evidence>
<dbReference type="SMART" id="SM00448">
    <property type="entry name" value="REC"/>
    <property type="match status" value="1"/>
</dbReference>
<evidence type="ECO:0000259" key="7">
    <source>
        <dbReference type="PROSITE" id="PS50110"/>
    </source>
</evidence>
<evidence type="ECO:0000256" key="1">
    <source>
        <dbReference type="ARBA" id="ARBA00022553"/>
    </source>
</evidence>
<dbReference type="PROSITE" id="PS50110">
    <property type="entry name" value="RESPONSE_REGULATORY"/>
    <property type="match status" value="1"/>
</dbReference>
<feature type="domain" description="HTH luxR-type" evidence="6">
    <location>
        <begin position="131"/>
        <end position="196"/>
    </location>
</feature>
<evidence type="ECO:0000259" key="6">
    <source>
        <dbReference type="PROSITE" id="PS50043"/>
    </source>
</evidence>
<dbReference type="Pfam" id="PF00072">
    <property type="entry name" value="Response_reg"/>
    <property type="match status" value="1"/>
</dbReference>
<dbReference type="SUPFAM" id="SSF46894">
    <property type="entry name" value="C-terminal effector domain of the bipartite response regulators"/>
    <property type="match status" value="1"/>
</dbReference>
<dbReference type="SUPFAM" id="SSF52172">
    <property type="entry name" value="CheY-like"/>
    <property type="match status" value="1"/>
</dbReference>
<dbReference type="InterPro" id="IPR000792">
    <property type="entry name" value="Tscrpt_reg_LuxR_C"/>
</dbReference>
<name>A0A430AHY7_9ENTE</name>
<gene>
    <name evidence="8" type="ORF">CBF30_00170</name>
</gene>
<dbReference type="Proteomes" id="UP000288669">
    <property type="component" value="Unassembled WGS sequence"/>
</dbReference>
<dbReference type="PRINTS" id="PR00038">
    <property type="entry name" value="HTHLUXR"/>
</dbReference>
<comment type="caution">
    <text evidence="8">The sequence shown here is derived from an EMBL/GenBank/DDBJ whole genome shotgun (WGS) entry which is preliminary data.</text>
</comment>
<feature type="domain" description="Response regulatory" evidence="7">
    <location>
        <begin position="3"/>
        <end position="117"/>
    </location>
</feature>
<proteinExistence type="predicted"/>
<evidence type="ECO:0000256" key="3">
    <source>
        <dbReference type="ARBA" id="ARBA00023125"/>
    </source>
</evidence>
<sequence length="198" mass="22162">MIRIYIAEDQGLLAGALETLLSLEEDFQIVGVGKNGAQAYSFLENHSVDVVLLDVEMPELTGLDVLEKTTNQHAKFIMLTTFSKPGYFRRAVEQGASGYLLKDSSSDFLAESIRKVDAGEKVYAPELMTVFFSDLVPISERERLLLKCLESGMENKEIAQELHLSKGTIRNYLSDLFHKIEVKNRTEAVSLAKTNGWI</sequence>
<keyword evidence="4" id="KW-0804">Transcription</keyword>
<reference evidence="8 9" key="1">
    <citation type="submission" date="2017-05" db="EMBL/GenBank/DDBJ databases">
        <title>Vagococcus spp. assemblies.</title>
        <authorList>
            <person name="Gulvik C.A."/>
        </authorList>
    </citation>
    <scope>NUCLEOTIDE SEQUENCE [LARGE SCALE GENOMIC DNA]</scope>
    <source>
        <strain evidence="8 9">DSM 24756</strain>
    </source>
</reference>
<evidence type="ECO:0000313" key="9">
    <source>
        <dbReference type="Proteomes" id="UP000288669"/>
    </source>
</evidence>
<dbReference type="Pfam" id="PF00196">
    <property type="entry name" value="GerE"/>
    <property type="match status" value="1"/>
</dbReference>
<keyword evidence="1 5" id="KW-0597">Phosphoprotein</keyword>
<dbReference type="OrthoDB" id="9780153at2"/>
<feature type="modified residue" description="4-aspartylphosphate" evidence="5">
    <location>
        <position position="54"/>
    </location>
</feature>
<dbReference type="AlphaFoldDB" id="A0A430AHY7"/>
<protein>
    <submittedName>
        <fullName evidence="8">DNA-binding response regulator</fullName>
    </submittedName>
</protein>
<dbReference type="EMBL" id="NGJZ01000001">
    <property type="protein sequence ID" value="RSU07691.1"/>
    <property type="molecule type" value="Genomic_DNA"/>
</dbReference>
<dbReference type="CDD" id="cd06170">
    <property type="entry name" value="LuxR_C_like"/>
    <property type="match status" value="1"/>
</dbReference>
<keyword evidence="2" id="KW-0805">Transcription regulation</keyword>
<dbReference type="GO" id="GO:0006355">
    <property type="term" value="P:regulation of DNA-templated transcription"/>
    <property type="evidence" value="ECO:0007669"/>
    <property type="project" value="InterPro"/>
</dbReference>
<dbReference type="PANTHER" id="PTHR43214:SF42">
    <property type="entry name" value="TRANSCRIPTIONAL REGULATORY PROTEIN DESR"/>
    <property type="match status" value="1"/>
</dbReference>
<evidence type="ECO:0000256" key="5">
    <source>
        <dbReference type="PROSITE-ProRule" id="PRU00169"/>
    </source>
</evidence>
<dbReference type="GO" id="GO:0003677">
    <property type="term" value="F:DNA binding"/>
    <property type="evidence" value="ECO:0007669"/>
    <property type="project" value="UniProtKB-KW"/>
</dbReference>
<dbReference type="PANTHER" id="PTHR43214">
    <property type="entry name" value="TWO-COMPONENT RESPONSE REGULATOR"/>
    <property type="match status" value="1"/>
</dbReference>
<dbReference type="InterPro" id="IPR001789">
    <property type="entry name" value="Sig_transdc_resp-reg_receiver"/>
</dbReference>
<dbReference type="Gene3D" id="3.40.50.2300">
    <property type="match status" value="1"/>
</dbReference>
<evidence type="ECO:0000313" key="8">
    <source>
        <dbReference type="EMBL" id="RSU07691.1"/>
    </source>
</evidence>
<organism evidence="8 9">
    <name type="scientific">Vagococcus entomophilus</name>
    <dbReference type="NCBI Taxonomy" id="1160095"/>
    <lineage>
        <taxon>Bacteria</taxon>
        <taxon>Bacillati</taxon>
        <taxon>Bacillota</taxon>
        <taxon>Bacilli</taxon>
        <taxon>Lactobacillales</taxon>
        <taxon>Enterococcaceae</taxon>
        <taxon>Vagococcus</taxon>
    </lineage>
</organism>
<dbReference type="InterPro" id="IPR011006">
    <property type="entry name" value="CheY-like_superfamily"/>
</dbReference>
<dbReference type="GO" id="GO:0000160">
    <property type="term" value="P:phosphorelay signal transduction system"/>
    <property type="evidence" value="ECO:0007669"/>
    <property type="project" value="InterPro"/>
</dbReference>
<dbReference type="RefSeq" id="WP_126821601.1">
    <property type="nucleotide sequence ID" value="NZ_JBHLWU010000001.1"/>
</dbReference>
<dbReference type="SMART" id="SM00421">
    <property type="entry name" value="HTH_LUXR"/>
    <property type="match status" value="1"/>
</dbReference>
<keyword evidence="9" id="KW-1185">Reference proteome</keyword>
<keyword evidence="3 8" id="KW-0238">DNA-binding</keyword>
<dbReference type="InterPro" id="IPR016032">
    <property type="entry name" value="Sig_transdc_resp-reg_C-effctor"/>
</dbReference>
<dbReference type="PROSITE" id="PS50043">
    <property type="entry name" value="HTH_LUXR_2"/>
    <property type="match status" value="1"/>
</dbReference>
<dbReference type="InterPro" id="IPR039420">
    <property type="entry name" value="WalR-like"/>
</dbReference>
<accession>A0A430AHY7</accession>
<evidence type="ECO:0000256" key="2">
    <source>
        <dbReference type="ARBA" id="ARBA00023015"/>
    </source>
</evidence>